<proteinExistence type="predicted"/>
<feature type="transmembrane region" description="Helical" evidence="1">
    <location>
        <begin position="220"/>
        <end position="242"/>
    </location>
</feature>
<keyword evidence="3" id="KW-1185">Reference proteome</keyword>
<reference evidence="2 3" key="1">
    <citation type="submission" date="2019-01" db="EMBL/GenBank/DDBJ databases">
        <authorList>
            <person name="Ferrante I. M."/>
        </authorList>
    </citation>
    <scope>NUCLEOTIDE SEQUENCE [LARGE SCALE GENOMIC DNA]</scope>
    <source>
        <strain evidence="2 3">B856</strain>
    </source>
</reference>
<dbReference type="InterPro" id="IPR047769">
    <property type="entry name" value="MFS_ArsJ"/>
</dbReference>
<name>A0A448YVW3_9STRA</name>
<protein>
    <recommendedName>
        <fullName evidence="4">Major facilitator superfamily associated domain-containing protein</fullName>
    </recommendedName>
</protein>
<evidence type="ECO:0008006" key="4">
    <source>
        <dbReference type="Google" id="ProtNLM"/>
    </source>
</evidence>
<evidence type="ECO:0000256" key="1">
    <source>
        <dbReference type="SAM" id="Phobius"/>
    </source>
</evidence>
<dbReference type="CDD" id="cd00150">
    <property type="entry name" value="PlantTI"/>
    <property type="match status" value="1"/>
</dbReference>
<dbReference type="InterPro" id="IPR000737">
    <property type="entry name" value="Prot_inh_squash"/>
</dbReference>
<evidence type="ECO:0000313" key="2">
    <source>
        <dbReference type="EMBL" id="VEU33900.1"/>
    </source>
</evidence>
<feature type="transmembrane region" description="Helical" evidence="1">
    <location>
        <begin position="254"/>
        <end position="278"/>
    </location>
</feature>
<evidence type="ECO:0000313" key="3">
    <source>
        <dbReference type="Proteomes" id="UP000291116"/>
    </source>
</evidence>
<dbReference type="InterPro" id="IPR036259">
    <property type="entry name" value="MFS_trans_sf"/>
</dbReference>
<dbReference type="Proteomes" id="UP000291116">
    <property type="component" value="Unassembled WGS sequence"/>
</dbReference>
<organism evidence="2 3">
    <name type="scientific">Pseudo-nitzschia multistriata</name>
    <dbReference type="NCBI Taxonomy" id="183589"/>
    <lineage>
        <taxon>Eukaryota</taxon>
        <taxon>Sar</taxon>
        <taxon>Stramenopiles</taxon>
        <taxon>Ochrophyta</taxon>
        <taxon>Bacillariophyta</taxon>
        <taxon>Bacillariophyceae</taxon>
        <taxon>Bacillariophycidae</taxon>
        <taxon>Bacillariales</taxon>
        <taxon>Bacillariaceae</taxon>
        <taxon>Pseudo-nitzschia</taxon>
    </lineage>
</organism>
<keyword evidence="1" id="KW-0812">Transmembrane</keyword>
<dbReference type="EMBL" id="CAACVS010000013">
    <property type="protein sequence ID" value="VEU33900.1"/>
    <property type="molecule type" value="Genomic_DNA"/>
</dbReference>
<dbReference type="PANTHER" id="PTHR23547">
    <property type="entry name" value="MAJOR FACILITATOR SUPERFAMILY DOMAIN, GENERAL SUBSTRATE TRANSPORTER"/>
    <property type="match status" value="1"/>
</dbReference>
<accession>A0A448YVW3</accession>
<keyword evidence="1" id="KW-1133">Transmembrane helix</keyword>
<feature type="transmembrane region" description="Helical" evidence="1">
    <location>
        <begin position="290"/>
        <end position="315"/>
    </location>
</feature>
<dbReference type="SUPFAM" id="SSF103473">
    <property type="entry name" value="MFS general substrate transporter"/>
    <property type="match status" value="1"/>
</dbReference>
<feature type="transmembrane region" description="Helical" evidence="1">
    <location>
        <begin position="327"/>
        <end position="350"/>
    </location>
</feature>
<keyword evidence="1" id="KW-0472">Membrane</keyword>
<dbReference type="OrthoDB" id="196955at2759"/>
<dbReference type="GO" id="GO:0004867">
    <property type="term" value="F:serine-type endopeptidase inhibitor activity"/>
    <property type="evidence" value="ECO:0007669"/>
    <property type="project" value="InterPro"/>
</dbReference>
<feature type="transmembrane region" description="Helical" evidence="1">
    <location>
        <begin position="49"/>
        <end position="82"/>
    </location>
</feature>
<dbReference type="PANTHER" id="PTHR23547:SF1">
    <property type="entry name" value="MAJOR FACILITATOR SUPERFAMILY MFS_1"/>
    <property type="match status" value="1"/>
</dbReference>
<gene>
    <name evidence="2" type="ORF">PSNMU_V1.4_AUG-EV-PASAV3_0005900</name>
</gene>
<sequence length="398" mass="42694">MWAGVAKDLTKLGGKTVTKLVTPEEQNTKLFKLVSLITGWKNSLKGVGYFLGSVLIGISYELALGFMMGLVVIAMPWAIFGLDKNLGTAKKKNASLSEIFVLDNLNLNWLSFARLFLFASRDFWFEVPLPFFLRSPSCIGLGEMQCTVDGDCMQGAVCVSDGLCTNINTGGGCGGLGLPRGVVGAFLGGYIILYGQVQSWTPQLVTGPLQQTPPNKLTEILWGLINCLPTYVMWLVITFGSVFQDYDRDAMTAWLVSVIVSFAIIFAINSSVHSFLVVKYASTDKIAVSVGLYYMSNAVGRLFGTLGSGFLYTYIGEDFGDLAGSDAVAGLAACFLAGTVSSLLAALITYKINDQDEGLKCGSCWTIRHPELNACAGDEHGSIDTIKEGPSSDKRGGS</sequence>
<dbReference type="AlphaFoldDB" id="A0A448YVW3"/>